<organism evidence="1">
    <name type="scientific">Rhipicephalus appendiculatus</name>
    <name type="common">Brown ear tick</name>
    <dbReference type="NCBI Taxonomy" id="34631"/>
    <lineage>
        <taxon>Eukaryota</taxon>
        <taxon>Metazoa</taxon>
        <taxon>Ecdysozoa</taxon>
        <taxon>Arthropoda</taxon>
        <taxon>Chelicerata</taxon>
        <taxon>Arachnida</taxon>
        <taxon>Acari</taxon>
        <taxon>Parasitiformes</taxon>
        <taxon>Ixodida</taxon>
        <taxon>Ixodoidea</taxon>
        <taxon>Ixodidae</taxon>
        <taxon>Rhipicephalinae</taxon>
        <taxon>Rhipicephalus</taxon>
        <taxon>Rhipicephalus</taxon>
    </lineage>
</organism>
<protein>
    <submittedName>
        <fullName evidence="1">Uncharacterized protein</fullName>
    </submittedName>
</protein>
<dbReference type="EMBL" id="GEDV01004140">
    <property type="protein sequence ID" value="JAP84417.1"/>
    <property type="molecule type" value="Transcribed_RNA"/>
</dbReference>
<reference evidence="1" key="1">
    <citation type="journal article" date="2016" name="Ticks Tick Borne Dis.">
        <title>De novo assembly and annotation of the salivary gland transcriptome of Rhipicephalus appendiculatus male and female ticks during blood feeding.</title>
        <authorList>
            <person name="de Castro M.H."/>
            <person name="de Klerk D."/>
            <person name="Pienaar R."/>
            <person name="Latif A.A."/>
            <person name="Rees D.J."/>
            <person name="Mans B.J."/>
        </authorList>
    </citation>
    <scope>NUCLEOTIDE SEQUENCE</scope>
    <source>
        <tissue evidence="1">Salivary glands</tissue>
    </source>
</reference>
<accession>A0A131YZJ5</accession>
<proteinExistence type="predicted"/>
<name>A0A131YZJ5_RHIAP</name>
<sequence length="169" mass="18014">MPFHACSIHFTTATPQCSDAGEVRIACRAQDGNECSCAVMLEQEGAEPEQLYKESTSIVGSLCTDADLEFCSQFCKKEMAAFTGNLDAMYAPTNVSVGQSLCDMAKKPVAGGIVKLVAFVCDQEARDIDAQQPLKLCCDKTVRWEPCKGGSSGVDGNASVNTTGKTPRQ</sequence>
<dbReference type="AlphaFoldDB" id="A0A131YZJ5"/>
<evidence type="ECO:0000313" key="1">
    <source>
        <dbReference type="EMBL" id="JAP84417.1"/>
    </source>
</evidence>